<dbReference type="FunFam" id="2.40.160.120:FF:000001">
    <property type="entry name" value="Oxysterol-binding protein"/>
    <property type="match status" value="1"/>
</dbReference>
<feature type="compositionally biased region" description="Polar residues" evidence="9">
    <location>
        <begin position="559"/>
        <end position="570"/>
    </location>
</feature>
<feature type="region of interest" description="Disordered" evidence="9">
    <location>
        <begin position="118"/>
        <end position="139"/>
    </location>
</feature>
<dbReference type="InterPro" id="IPR018494">
    <property type="entry name" value="Oxysterol-bd_CS"/>
</dbReference>
<evidence type="ECO:0000256" key="3">
    <source>
        <dbReference type="ARBA" id="ARBA00022448"/>
    </source>
</evidence>
<dbReference type="SUPFAM" id="SSF101576">
    <property type="entry name" value="Supernatant protein factor (SPF), C-terminal domain"/>
    <property type="match status" value="1"/>
</dbReference>
<dbReference type="PROSITE" id="PS50003">
    <property type="entry name" value="PH_DOMAIN"/>
    <property type="match status" value="1"/>
</dbReference>
<dbReference type="PANTHER" id="PTHR10972">
    <property type="entry name" value="OXYSTEROL-BINDING PROTEIN-RELATED"/>
    <property type="match status" value="1"/>
</dbReference>
<dbReference type="SMART" id="SM00233">
    <property type="entry name" value="PH"/>
    <property type="match status" value="1"/>
</dbReference>
<dbReference type="AlphaFoldDB" id="A0A2T9YRL3"/>
<keyword evidence="4" id="KW-0963">Cytoplasm</keyword>
<gene>
    <name evidence="11" type="ORF">BB561_002146</name>
</gene>
<dbReference type="GO" id="GO:0032934">
    <property type="term" value="F:sterol binding"/>
    <property type="evidence" value="ECO:0007669"/>
    <property type="project" value="TreeGrafter"/>
</dbReference>
<evidence type="ECO:0000313" key="11">
    <source>
        <dbReference type="EMBL" id="PVU94946.1"/>
    </source>
</evidence>
<evidence type="ECO:0000256" key="6">
    <source>
        <dbReference type="ARBA" id="ARBA00023055"/>
    </source>
</evidence>
<dbReference type="GO" id="GO:0030011">
    <property type="term" value="P:maintenance of cell polarity"/>
    <property type="evidence" value="ECO:0007669"/>
    <property type="project" value="TreeGrafter"/>
</dbReference>
<dbReference type="GO" id="GO:0034727">
    <property type="term" value="P:piecemeal microautophagy of the nucleus"/>
    <property type="evidence" value="ECO:0007669"/>
    <property type="project" value="TreeGrafter"/>
</dbReference>
<keyword evidence="5" id="KW-0597">Phosphoprotein</keyword>
<evidence type="ECO:0000256" key="5">
    <source>
        <dbReference type="ARBA" id="ARBA00022553"/>
    </source>
</evidence>
<dbReference type="GO" id="GO:0035621">
    <property type="term" value="P:ER to Golgi ceramide transport"/>
    <property type="evidence" value="ECO:0007669"/>
    <property type="project" value="TreeGrafter"/>
</dbReference>
<keyword evidence="6" id="KW-0445">Lipid transport</keyword>
<accession>A0A2T9YRL3</accession>
<keyword evidence="7" id="KW-0446">Lipid-binding</keyword>
<sequence length="951" mass="108522">MEEINIFPKAGYCHYVKILEPSKVIQWWFSTRKHTIAFGLFFCPYDSDIFSANFATSSELQSEHIDTRSLNSDRARTKRADKHLSFSAASSEKSLSALQDRLGLSKLKSGVVLRSKSKTDSTLNLPEKDSSRNDKLTLNSGQKRNSRALDLKHWETLIPIQMYHSSKSTIKSQWFAENLGVYLLYFSNDFSIRNSKVLTLCVTVIDSKTSIVSNPQIVISGWLVKKKKKRIQGWAKRWVWIQNRTLMYATTQGGIIRGKSLLSESIVSIEPTKRLIIIDSNLGPLVFRALTYASYEKWSTTLKNLIEVQDNGSIRTINTPCVSDQRNDSLDIASKAHIDFCDNISVIKNIFSCIDEHKNLSIPKSSNKNNESDQISSYQLNVKPNEETSDHSHLNNQRGSIRSLLSKVKIKSDNHQKSNEQTDKSFSFNNKLLELQTHILNLSINENLIYSCLQRNTDNTILQSENTFDESESDRQLHLIGLNRSHDSLSEIFYDTNEVLQLVSENTQSRNFDLQNQNNDCFSILENSEDDECFEAFNEEYIDYESESPSDQPKKAAKNGNTVFRSSLPSNEPKGSVNIVSILRKNIGKDLSQVRMPIQMNEPLVMTQTICEELKSSYLLDKAASLSDSLDRLMYVVGFAISAYAPRKYRVSYKPFNPIIGETYQLVRPDLGFRFISEKVSHHPLVIACHAESQNYIFWQDSNVKPRFWGRSMEFTETSLSHVEIPAFGDHFTYNKATTILKGILTGNKSIEFNGKIEVKNETTGDVAILTFKESTMFASSDDKIEGVITSSNPSIPIRKIYGKWSESIHCETPQGTKLIWETDSNDREVTPNQYGFGTFAVTSNQITDDLKNPTENQKYLLPNTDSRLRPDLRLYEEGNVTDAEIIKNKLEDAQRTKNNELAKRSEKWVPKWFELTTDPSNSSLNVWRYKGGYWNNSLENTFDKAPFFIT</sequence>
<dbReference type="GO" id="GO:0005829">
    <property type="term" value="C:cytosol"/>
    <property type="evidence" value="ECO:0007669"/>
    <property type="project" value="TreeGrafter"/>
</dbReference>
<name>A0A2T9YRL3_9FUNG</name>
<organism evidence="11 12">
    <name type="scientific">Smittium simulii</name>
    <dbReference type="NCBI Taxonomy" id="133385"/>
    <lineage>
        <taxon>Eukaryota</taxon>
        <taxon>Fungi</taxon>
        <taxon>Fungi incertae sedis</taxon>
        <taxon>Zoopagomycota</taxon>
        <taxon>Kickxellomycotina</taxon>
        <taxon>Harpellomycetes</taxon>
        <taxon>Harpellales</taxon>
        <taxon>Legeriomycetaceae</taxon>
        <taxon>Smittium</taxon>
    </lineage>
</organism>
<protein>
    <recommendedName>
        <fullName evidence="10">PH domain-containing protein</fullName>
    </recommendedName>
</protein>
<comment type="caution">
    <text evidence="11">The sequence shown here is derived from an EMBL/GenBank/DDBJ whole genome shotgun (WGS) entry which is preliminary data.</text>
</comment>
<reference evidence="11 12" key="1">
    <citation type="journal article" date="2018" name="MBio">
        <title>Comparative Genomics Reveals the Core Gene Toolbox for the Fungus-Insect Symbiosis.</title>
        <authorList>
            <person name="Wang Y."/>
            <person name="Stata M."/>
            <person name="Wang W."/>
            <person name="Stajich J.E."/>
            <person name="White M.M."/>
            <person name="Moncalvo J.M."/>
        </authorList>
    </citation>
    <scope>NUCLEOTIDE SEQUENCE [LARGE SCALE GENOMIC DNA]</scope>
    <source>
        <strain evidence="11 12">SWE-8-4</strain>
    </source>
</reference>
<comment type="subcellular location">
    <subcellularLocation>
        <location evidence="1">Cytoplasm</location>
    </subcellularLocation>
</comment>
<dbReference type="GO" id="GO:0006897">
    <property type="term" value="P:endocytosis"/>
    <property type="evidence" value="ECO:0007669"/>
    <property type="project" value="TreeGrafter"/>
</dbReference>
<dbReference type="GO" id="GO:0032541">
    <property type="term" value="C:cortical endoplasmic reticulum"/>
    <property type="evidence" value="ECO:0007669"/>
    <property type="project" value="TreeGrafter"/>
</dbReference>
<keyword evidence="12" id="KW-1185">Reference proteome</keyword>
<dbReference type="InterPro" id="IPR001849">
    <property type="entry name" value="PH_domain"/>
</dbReference>
<feature type="domain" description="PH" evidence="10">
    <location>
        <begin position="216"/>
        <end position="307"/>
    </location>
</feature>
<dbReference type="InterPro" id="IPR011993">
    <property type="entry name" value="PH-like_dom_sf"/>
</dbReference>
<dbReference type="Proteomes" id="UP000245383">
    <property type="component" value="Unassembled WGS sequence"/>
</dbReference>
<dbReference type="OrthoDB" id="1854502at2759"/>
<evidence type="ECO:0000256" key="4">
    <source>
        <dbReference type="ARBA" id="ARBA00022490"/>
    </source>
</evidence>
<dbReference type="InterPro" id="IPR041680">
    <property type="entry name" value="PH_8"/>
</dbReference>
<dbReference type="GO" id="GO:0006887">
    <property type="term" value="P:exocytosis"/>
    <property type="evidence" value="ECO:0007669"/>
    <property type="project" value="TreeGrafter"/>
</dbReference>
<dbReference type="GO" id="GO:0120009">
    <property type="term" value="P:intermembrane lipid transfer"/>
    <property type="evidence" value="ECO:0007669"/>
    <property type="project" value="UniProtKB-ARBA"/>
</dbReference>
<dbReference type="Gene3D" id="2.40.160.120">
    <property type="match status" value="1"/>
</dbReference>
<dbReference type="Gene3D" id="2.30.29.30">
    <property type="entry name" value="Pleckstrin-homology domain (PH domain)/Phosphotyrosine-binding domain (PTB)"/>
    <property type="match status" value="1"/>
</dbReference>
<dbReference type="InterPro" id="IPR037239">
    <property type="entry name" value="OSBP_sf"/>
</dbReference>
<evidence type="ECO:0000256" key="7">
    <source>
        <dbReference type="ARBA" id="ARBA00023121"/>
    </source>
</evidence>
<dbReference type="STRING" id="133385.A0A2T9YRL3"/>
<dbReference type="Gene3D" id="3.30.70.3490">
    <property type="match status" value="1"/>
</dbReference>
<dbReference type="EMBL" id="MBFR01000069">
    <property type="protein sequence ID" value="PVU94946.1"/>
    <property type="molecule type" value="Genomic_DNA"/>
</dbReference>
<dbReference type="GO" id="GO:0097038">
    <property type="term" value="C:perinuclear endoplasmic reticulum"/>
    <property type="evidence" value="ECO:0007669"/>
    <property type="project" value="TreeGrafter"/>
</dbReference>
<comment type="similarity">
    <text evidence="2 8">Belongs to the OSBP family.</text>
</comment>
<feature type="region of interest" description="Disordered" evidence="9">
    <location>
        <begin position="545"/>
        <end position="570"/>
    </location>
</feature>
<dbReference type="PROSITE" id="PS01013">
    <property type="entry name" value="OSBP"/>
    <property type="match status" value="1"/>
</dbReference>
<dbReference type="GO" id="GO:0005886">
    <property type="term" value="C:plasma membrane"/>
    <property type="evidence" value="ECO:0007669"/>
    <property type="project" value="TreeGrafter"/>
</dbReference>
<dbReference type="InterPro" id="IPR000648">
    <property type="entry name" value="Oxysterol-bd"/>
</dbReference>
<evidence type="ECO:0000259" key="10">
    <source>
        <dbReference type="PROSITE" id="PS50003"/>
    </source>
</evidence>
<dbReference type="SUPFAM" id="SSF144000">
    <property type="entry name" value="Oxysterol-binding protein-like"/>
    <property type="match status" value="1"/>
</dbReference>
<dbReference type="Gene3D" id="2.60.120.680">
    <property type="entry name" value="GOLD domain"/>
    <property type="match status" value="1"/>
</dbReference>
<dbReference type="SUPFAM" id="SSF50729">
    <property type="entry name" value="PH domain-like"/>
    <property type="match status" value="1"/>
</dbReference>
<evidence type="ECO:0000256" key="2">
    <source>
        <dbReference type="ARBA" id="ARBA00008842"/>
    </source>
</evidence>
<evidence type="ECO:0000256" key="9">
    <source>
        <dbReference type="SAM" id="MobiDB-lite"/>
    </source>
</evidence>
<dbReference type="Pfam" id="PF01237">
    <property type="entry name" value="Oxysterol_BP"/>
    <property type="match status" value="1"/>
</dbReference>
<dbReference type="PANTHER" id="PTHR10972:SF203">
    <property type="entry name" value="OXYSTEROL-BINDING PROTEIN HOMOLOG 3"/>
    <property type="match status" value="1"/>
</dbReference>
<dbReference type="InterPro" id="IPR036598">
    <property type="entry name" value="GOLD_dom_sf"/>
</dbReference>
<evidence type="ECO:0000256" key="8">
    <source>
        <dbReference type="RuleBase" id="RU003844"/>
    </source>
</evidence>
<evidence type="ECO:0000256" key="1">
    <source>
        <dbReference type="ARBA" id="ARBA00004496"/>
    </source>
</evidence>
<feature type="compositionally biased region" description="Basic and acidic residues" evidence="9">
    <location>
        <begin position="126"/>
        <end position="135"/>
    </location>
</feature>
<dbReference type="Pfam" id="PF15409">
    <property type="entry name" value="PH_8"/>
    <property type="match status" value="1"/>
</dbReference>
<proteinExistence type="inferred from homology"/>
<evidence type="ECO:0000313" key="12">
    <source>
        <dbReference type="Proteomes" id="UP000245383"/>
    </source>
</evidence>
<keyword evidence="3" id="KW-0813">Transport</keyword>